<dbReference type="PIRSF" id="PIRSF006221">
    <property type="entry name" value="Ketosamine-3-kinase"/>
    <property type="match status" value="1"/>
</dbReference>
<dbReference type="GeneID" id="54418186"/>
<dbReference type="InterPro" id="IPR016477">
    <property type="entry name" value="Fructo-/Ketosamine-3-kinase"/>
</dbReference>
<dbReference type="GO" id="GO:0016301">
    <property type="term" value="F:kinase activity"/>
    <property type="evidence" value="ECO:0007669"/>
    <property type="project" value="UniProtKB-UniRule"/>
</dbReference>
<evidence type="ECO:0000313" key="6">
    <source>
        <dbReference type="RefSeq" id="XP_033532575.1"/>
    </source>
</evidence>
<sequence>MKLDPAIAEGLGVDPAHTTLSSAGGGGCSSASNAKITTTFSDGRTRSWFMKSAQGSKGRAMLEGEHASLLALSTASPTLVPRPHALGTLSSSPTTHFLLTSFLTLSSAPRSPATPSLATKLARLHSTPAPNPPRFGFSRPTYCGDTAQDNAWDPSWESFFRERRLGAILRACEENNGADAELRALVERTQREVCGRLIGDGHLNGGEGVVPVVVHGDLWSGNWGRGRVERGEGGKGEFEEGEVHEVAYDPSAAYAHGEFDHGIMKMFGGFGAGFWEEYWAVVEKTEPVEEYEDRVELYELYHHLNHNALFGGSYRSGAVSIMKKLLRKYGKKEMI</sequence>
<dbReference type="RefSeq" id="XP_033532575.1">
    <property type="nucleotide sequence ID" value="XM_033677616.1"/>
</dbReference>
<protein>
    <recommendedName>
        <fullName evidence="1">protein-ribulosamine 3-kinase</fullName>
        <ecNumber evidence="1">2.7.1.172</ecNumber>
    </recommendedName>
</protein>
<dbReference type="Gene3D" id="3.90.1200.10">
    <property type="match status" value="1"/>
</dbReference>
<gene>
    <name evidence="4 6" type="ORF">P152DRAFT_438609</name>
</gene>
<keyword evidence="5" id="KW-1185">Reference proteome</keyword>
<evidence type="ECO:0000313" key="4">
    <source>
        <dbReference type="EMBL" id="KAF1810944.1"/>
    </source>
</evidence>
<accession>A0A6G1FYT2</accession>
<dbReference type="Proteomes" id="UP000504638">
    <property type="component" value="Unplaced"/>
</dbReference>
<dbReference type="GO" id="GO:0102193">
    <property type="term" value="F:protein-ribulosamine 3-kinase activity"/>
    <property type="evidence" value="ECO:0007669"/>
    <property type="project" value="UniProtKB-EC"/>
</dbReference>
<dbReference type="EC" id="2.7.1.172" evidence="1"/>
<dbReference type="PROSITE" id="PS51257">
    <property type="entry name" value="PROKAR_LIPOPROTEIN"/>
    <property type="match status" value="1"/>
</dbReference>
<reference evidence="6" key="3">
    <citation type="submission" date="2025-04" db="UniProtKB">
        <authorList>
            <consortium name="RefSeq"/>
        </authorList>
    </citation>
    <scope>IDENTIFICATION</scope>
    <source>
        <strain evidence="6">CBS 781.70</strain>
    </source>
</reference>
<dbReference type="SUPFAM" id="SSF56112">
    <property type="entry name" value="Protein kinase-like (PK-like)"/>
    <property type="match status" value="1"/>
</dbReference>
<dbReference type="FunFam" id="3.90.1200.10:FF:000018">
    <property type="entry name" value="Fructosamine-3-kinase, putative"/>
    <property type="match status" value="1"/>
</dbReference>
<keyword evidence="3 4" id="KW-0808">Transferase</keyword>
<reference evidence="6" key="2">
    <citation type="submission" date="2020-04" db="EMBL/GenBank/DDBJ databases">
        <authorList>
            <consortium name="NCBI Genome Project"/>
        </authorList>
    </citation>
    <scope>NUCLEOTIDE SEQUENCE</scope>
    <source>
        <strain evidence="6">CBS 781.70</strain>
    </source>
</reference>
<keyword evidence="3" id="KW-0418">Kinase</keyword>
<organism evidence="4">
    <name type="scientific">Eremomyces bilateralis CBS 781.70</name>
    <dbReference type="NCBI Taxonomy" id="1392243"/>
    <lineage>
        <taxon>Eukaryota</taxon>
        <taxon>Fungi</taxon>
        <taxon>Dikarya</taxon>
        <taxon>Ascomycota</taxon>
        <taxon>Pezizomycotina</taxon>
        <taxon>Dothideomycetes</taxon>
        <taxon>Dothideomycetes incertae sedis</taxon>
        <taxon>Eremomycetales</taxon>
        <taxon>Eremomycetaceae</taxon>
        <taxon>Eremomyces</taxon>
    </lineage>
</organism>
<evidence type="ECO:0000256" key="1">
    <source>
        <dbReference type="ARBA" id="ARBA00011961"/>
    </source>
</evidence>
<dbReference type="PANTHER" id="PTHR12149:SF8">
    <property type="entry name" value="PROTEIN-RIBULOSAMINE 3-KINASE"/>
    <property type="match status" value="1"/>
</dbReference>
<reference evidence="4 6" key="1">
    <citation type="submission" date="2020-01" db="EMBL/GenBank/DDBJ databases">
        <authorList>
            <consortium name="DOE Joint Genome Institute"/>
            <person name="Haridas S."/>
            <person name="Albert R."/>
            <person name="Binder M."/>
            <person name="Bloem J."/>
            <person name="Labutti K."/>
            <person name="Salamov A."/>
            <person name="Andreopoulos B."/>
            <person name="Baker S.E."/>
            <person name="Barry K."/>
            <person name="Bills G."/>
            <person name="Bluhm B.H."/>
            <person name="Cannon C."/>
            <person name="Castanera R."/>
            <person name="Culley D.E."/>
            <person name="Daum C."/>
            <person name="Ezra D."/>
            <person name="Gonzalez J.B."/>
            <person name="Henrissat B."/>
            <person name="Kuo A."/>
            <person name="Liang C."/>
            <person name="Lipzen A."/>
            <person name="Lutzoni F."/>
            <person name="Magnuson J."/>
            <person name="Mondo S."/>
            <person name="Nolan M."/>
            <person name="Ohm R."/>
            <person name="Pangilinan J."/>
            <person name="Park H.-J."/>
            <person name="Ramirez L."/>
            <person name="Alfaro M."/>
            <person name="Sun H."/>
            <person name="Tritt A."/>
            <person name="Yoshinaga Y."/>
            <person name="Zwiers L.-H."/>
            <person name="Turgeon B.G."/>
            <person name="Goodwin S.B."/>
            <person name="Spatafora J.W."/>
            <person name="Crous P.W."/>
            <person name="Grigoriev I.V."/>
        </authorList>
    </citation>
    <scope>NUCLEOTIDE SEQUENCE</scope>
    <source>
        <strain evidence="4 6">CBS 781.70</strain>
    </source>
</reference>
<comment type="catalytic activity">
    <reaction evidence="2">
        <text>N(6)-D-ribulosyl-L-lysyl-[protein] + ATP = N(6)-(3-O-phospho-D-ribulosyl)-L-lysyl-[protein] + ADP + H(+)</text>
        <dbReference type="Rhea" id="RHEA:48432"/>
        <dbReference type="Rhea" id="RHEA-COMP:12103"/>
        <dbReference type="Rhea" id="RHEA-COMP:12104"/>
        <dbReference type="ChEBI" id="CHEBI:15378"/>
        <dbReference type="ChEBI" id="CHEBI:30616"/>
        <dbReference type="ChEBI" id="CHEBI:90418"/>
        <dbReference type="ChEBI" id="CHEBI:90420"/>
        <dbReference type="ChEBI" id="CHEBI:456216"/>
        <dbReference type="EC" id="2.7.1.172"/>
    </reaction>
    <physiologicalReaction direction="left-to-right" evidence="2">
        <dbReference type="Rhea" id="RHEA:48433"/>
    </physiologicalReaction>
</comment>
<dbReference type="Pfam" id="PF03881">
    <property type="entry name" value="Fructosamin_kin"/>
    <property type="match status" value="1"/>
</dbReference>
<dbReference type="EMBL" id="ML975163">
    <property type="protein sequence ID" value="KAF1810944.1"/>
    <property type="molecule type" value="Genomic_DNA"/>
</dbReference>
<evidence type="ECO:0000256" key="2">
    <source>
        <dbReference type="ARBA" id="ARBA00048655"/>
    </source>
</evidence>
<evidence type="ECO:0000256" key="3">
    <source>
        <dbReference type="PIRNR" id="PIRNR006221"/>
    </source>
</evidence>
<evidence type="ECO:0000313" key="5">
    <source>
        <dbReference type="Proteomes" id="UP000504638"/>
    </source>
</evidence>
<dbReference type="AlphaFoldDB" id="A0A6G1FYT2"/>
<name>A0A6G1FYT2_9PEZI</name>
<dbReference type="OrthoDB" id="5772781at2759"/>
<proteinExistence type="inferred from homology"/>
<dbReference type="PANTHER" id="PTHR12149">
    <property type="entry name" value="FRUCTOSAMINE 3 KINASE-RELATED PROTEIN"/>
    <property type="match status" value="1"/>
</dbReference>
<dbReference type="InterPro" id="IPR011009">
    <property type="entry name" value="Kinase-like_dom_sf"/>
</dbReference>
<comment type="similarity">
    <text evidence="3">Belongs to the fructosamine kinase family.</text>
</comment>